<dbReference type="AlphaFoldDB" id="A0AAW9DN32"/>
<dbReference type="PANTHER" id="PTHR45947:SF3">
    <property type="entry name" value="SULFOQUINOVOSYL TRANSFERASE SQD2"/>
    <property type="match status" value="1"/>
</dbReference>
<dbReference type="EMBL" id="JAWXYB010000018">
    <property type="protein sequence ID" value="MDX5930083.1"/>
    <property type="molecule type" value="Genomic_DNA"/>
</dbReference>
<comment type="caution">
    <text evidence="3">The sequence shown here is derived from an EMBL/GenBank/DDBJ whole genome shotgun (WGS) entry which is preliminary data.</text>
</comment>
<dbReference type="RefSeq" id="WP_319613050.1">
    <property type="nucleotide sequence ID" value="NZ_JAWXYB010000018.1"/>
</dbReference>
<accession>A0AAW9DN32</accession>
<dbReference type="InterPro" id="IPR050194">
    <property type="entry name" value="Glycosyltransferase_grp1"/>
</dbReference>
<keyword evidence="4" id="KW-1185">Reference proteome</keyword>
<feature type="domain" description="Glycosyl transferase family 1" evidence="1">
    <location>
        <begin position="218"/>
        <end position="374"/>
    </location>
</feature>
<dbReference type="Proteomes" id="UP001279553">
    <property type="component" value="Unassembled WGS sequence"/>
</dbReference>
<dbReference type="Pfam" id="PF13439">
    <property type="entry name" value="Glyco_transf_4"/>
    <property type="match status" value="1"/>
</dbReference>
<protein>
    <submittedName>
        <fullName evidence="3">Glycosyltransferase family 4 protein</fullName>
    </submittedName>
</protein>
<dbReference type="PANTHER" id="PTHR45947">
    <property type="entry name" value="SULFOQUINOVOSYL TRANSFERASE SQD2"/>
    <property type="match status" value="1"/>
</dbReference>
<dbReference type="Gene3D" id="3.40.50.2000">
    <property type="entry name" value="Glycogen Phosphorylase B"/>
    <property type="match status" value="2"/>
</dbReference>
<dbReference type="Pfam" id="PF00534">
    <property type="entry name" value="Glycos_transf_1"/>
    <property type="match status" value="1"/>
</dbReference>
<feature type="domain" description="Glycosyltransferase subfamily 4-like N-terminal" evidence="2">
    <location>
        <begin position="73"/>
        <end position="202"/>
    </location>
</feature>
<evidence type="ECO:0000313" key="3">
    <source>
        <dbReference type="EMBL" id="MDX5930083.1"/>
    </source>
</evidence>
<dbReference type="InterPro" id="IPR028098">
    <property type="entry name" value="Glyco_trans_4-like_N"/>
</dbReference>
<name>A0AAW9DN32_ACIAO</name>
<dbReference type="SUPFAM" id="SSF53756">
    <property type="entry name" value="UDP-Glycosyltransferase/glycogen phosphorylase"/>
    <property type="match status" value="1"/>
</dbReference>
<organism evidence="3 4">
    <name type="scientific">Acidiphilium acidophilum</name>
    <name type="common">Thiobacillus acidophilus</name>
    <dbReference type="NCBI Taxonomy" id="76588"/>
    <lineage>
        <taxon>Bacteria</taxon>
        <taxon>Pseudomonadati</taxon>
        <taxon>Pseudomonadota</taxon>
        <taxon>Alphaproteobacteria</taxon>
        <taxon>Acetobacterales</taxon>
        <taxon>Acidocellaceae</taxon>
        <taxon>Acidiphilium</taxon>
    </lineage>
</organism>
<gene>
    <name evidence="3" type="ORF">SIL87_04795</name>
</gene>
<dbReference type="InterPro" id="IPR001296">
    <property type="entry name" value="Glyco_trans_1"/>
</dbReference>
<dbReference type="GO" id="GO:0016757">
    <property type="term" value="F:glycosyltransferase activity"/>
    <property type="evidence" value="ECO:0007669"/>
    <property type="project" value="InterPro"/>
</dbReference>
<dbReference type="CDD" id="cd03798">
    <property type="entry name" value="GT4_WlbH-like"/>
    <property type="match status" value="1"/>
</dbReference>
<evidence type="ECO:0000259" key="1">
    <source>
        <dbReference type="Pfam" id="PF00534"/>
    </source>
</evidence>
<reference evidence="3 4" key="1">
    <citation type="submission" date="2023-11" db="EMBL/GenBank/DDBJ databases">
        <title>MicrobeMod: A computational toolkit for identifying prokaryotic methylation and restriction-modification with nanopore sequencing.</title>
        <authorList>
            <person name="Crits-Christoph A."/>
            <person name="Kang S.C."/>
            <person name="Lee H."/>
            <person name="Ostrov N."/>
        </authorList>
    </citation>
    <scope>NUCLEOTIDE SEQUENCE [LARGE SCALE GENOMIC DNA]</scope>
    <source>
        <strain evidence="3 4">DSMZ 700</strain>
    </source>
</reference>
<evidence type="ECO:0000259" key="2">
    <source>
        <dbReference type="Pfam" id="PF13439"/>
    </source>
</evidence>
<evidence type="ECO:0000313" key="4">
    <source>
        <dbReference type="Proteomes" id="UP001279553"/>
    </source>
</evidence>
<proteinExistence type="predicted"/>
<sequence>MTIRIVTISTLFPHRALPAHGVFVETRLRHLVADEDVESIVIAPVAWFPSTDSRFGPWARAAASPQQEMRFGLDVRHPRYLVIPKIGQGLTPHTLYRALKSSLGRLIDDGYRPDLIDAHYLYPDGVAAAWVARDFNRPLVLTARGSDVTQWPDFARPRALIRTAVAQAEAVITVSEALRRGLIALGADGGKITTLRNGVDTALFQPTDPASARQSLGRTRPYCVSVGHLIERKGHDRVIEAFALRARSGVATPDLVIIGEGPERQTLTRLAARLGVADRVHLAGALPQSSLPLYYSGAEALILASSREGWANVLLEAMACGTPVVASPAAGNDEVVRDRAAGVIADDFTPAALARALDDVLRDPPSRGATVAYAAAHDWRTISAGQRAIFERVLNRRHPAPARELARSG</sequence>